<feature type="transmembrane region" description="Helical" evidence="2">
    <location>
        <begin position="669"/>
        <end position="693"/>
    </location>
</feature>
<dbReference type="AlphaFoldDB" id="A0A7N2MQS2"/>
<feature type="transmembrane region" description="Helical" evidence="2">
    <location>
        <begin position="904"/>
        <end position="928"/>
    </location>
</feature>
<proteinExistence type="predicted"/>
<keyword evidence="2" id="KW-0812">Transmembrane</keyword>
<keyword evidence="5" id="KW-1185">Reference proteome</keyword>
<name>A0A7N2MQS2_QUELO</name>
<evidence type="ECO:0008006" key="6">
    <source>
        <dbReference type="Google" id="ProtNLM"/>
    </source>
</evidence>
<dbReference type="PANTHER" id="PTHR34677:SF1">
    <property type="entry name" value="TRANSMEMBRANE PROTEIN"/>
    <property type="match status" value="1"/>
</dbReference>
<feature type="chain" id="PRO_5029617730" description="Bacterial Ig-like domain-containing protein" evidence="3">
    <location>
        <begin position="26"/>
        <end position="1004"/>
    </location>
</feature>
<dbReference type="InParanoid" id="A0A7N2MQS2"/>
<dbReference type="Proteomes" id="UP000594261">
    <property type="component" value="Chromosome 10"/>
</dbReference>
<reference evidence="4 5" key="1">
    <citation type="journal article" date="2016" name="G3 (Bethesda)">
        <title>First Draft Assembly and Annotation of the Genome of a California Endemic Oak Quercus lobata Nee (Fagaceae).</title>
        <authorList>
            <person name="Sork V.L."/>
            <person name="Fitz-Gibbon S.T."/>
            <person name="Puiu D."/>
            <person name="Crepeau M."/>
            <person name="Gugger P.F."/>
            <person name="Sherman R."/>
            <person name="Stevens K."/>
            <person name="Langley C.H."/>
            <person name="Pellegrini M."/>
            <person name="Salzberg S.L."/>
        </authorList>
    </citation>
    <scope>NUCLEOTIDE SEQUENCE [LARGE SCALE GENOMIC DNA]</scope>
    <source>
        <strain evidence="4 5">cv. SW786</strain>
    </source>
</reference>
<feature type="region of interest" description="Disordered" evidence="1">
    <location>
        <begin position="967"/>
        <end position="1004"/>
    </location>
</feature>
<feature type="transmembrane region" description="Helical" evidence="2">
    <location>
        <begin position="843"/>
        <end position="861"/>
    </location>
</feature>
<protein>
    <recommendedName>
        <fullName evidence="6">Bacterial Ig-like domain-containing protein</fullName>
    </recommendedName>
</protein>
<organism evidence="4 5">
    <name type="scientific">Quercus lobata</name>
    <name type="common">Valley oak</name>
    <dbReference type="NCBI Taxonomy" id="97700"/>
    <lineage>
        <taxon>Eukaryota</taxon>
        <taxon>Viridiplantae</taxon>
        <taxon>Streptophyta</taxon>
        <taxon>Embryophyta</taxon>
        <taxon>Tracheophyta</taxon>
        <taxon>Spermatophyta</taxon>
        <taxon>Magnoliopsida</taxon>
        <taxon>eudicotyledons</taxon>
        <taxon>Gunneridae</taxon>
        <taxon>Pentapetalae</taxon>
        <taxon>rosids</taxon>
        <taxon>fabids</taxon>
        <taxon>Fagales</taxon>
        <taxon>Fagaceae</taxon>
        <taxon>Quercus</taxon>
    </lineage>
</organism>
<keyword evidence="3" id="KW-0732">Signal</keyword>
<evidence type="ECO:0000256" key="3">
    <source>
        <dbReference type="SAM" id="SignalP"/>
    </source>
</evidence>
<keyword evidence="2" id="KW-0472">Membrane</keyword>
<reference evidence="4" key="2">
    <citation type="submission" date="2021-01" db="UniProtKB">
        <authorList>
            <consortium name="EnsemblPlants"/>
        </authorList>
    </citation>
    <scope>IDENTIFICATION</scope>
</reference>
<feature type="transmembrane region" description="Helical" evidence="2">
    <location>
        <begin position="873"/>
        <end position="892"/>
    </location>
</feature>
<feature type="transmembrane region" description="Helical" evidence="2">
    <location>
        <begin position="608"/>
        <end position="629"/>
    </location>
</feature>
<evidence type="ECO:0000256" key="1">
    <source>
        <dbReference type="SAM" id="MobiDB-lite"/>
    </source>
</evidence>
<dbReference type="EnsemblPlants" id="QL10p009017:mrna">
    <property type="protein sequence ID" value="QL10p009017:mrna"/>
    <property type="gene ID" value="QL10p009017"/>
</dbReference>
<evidence type="ECO:0000313" key="5">
    <source>
        <dbReference type="Proteomes" id="UP000594261"/>
    </source>
</evidence>
<dbReference type="Gramene" id="QL10p009017:mrna">
    <property type="protein sequence ID" value="QL10p009017:mrna"/>
    <property type="gene ID" value="QL10p009017"/>
</dbReference>
<dbReference type="PANTHER" id="PTHR34677">
    <property type="match status" value="1"/>
</dbReference>
<evidence type="ECO:0000256" key="2">
    <source>
        <dbReference type="SAM" id="Phobius"/>
    </source>
</evidence>
<keyword evidence="2" id="KW-1133">Transmembrane helix</keyword>
<accession>A0A7N2MQS2</accession>
<feature type="region of interest" description="Disordered" evidence="1">
    <location>
        <begin position="758"/>
        <end position="781"/>
    </location>
</feature>
<dbReference type="EMBL" id="LRBV02000010">
    <property type="status" value="NOT_ANNOTATED_CDS"/>
    <property type="molecule type" value="Genomic_DNA"/>
</dbReference>
<sequence length="1004" mass="111187">MDLHKLPLVVLLFSVFSLLSFIALCDDSELTVKFSKTPHAFSNLNSTVFVFEVHVGGNGACTNCNITCKLDDGFGRINASQCENGTVMCEDLQDGDHKFEVCANGTQGVGCSSHNWTIDIVPPTANITASTDFTNALNVSINISFSKPCTGGGFVCSSVKCNLLVYGDGNVIPNSLKILQPNLQYSVLVNLSSTAQYGRVILVMDKNFCTDSAGNKFERNKNSNFTLHFDRRSINLTTHVPKRQLQFNGETILVRATNNYKNLRVCLTFPKPVNNTSEEIKKFLKAEVLYSLQKSQGSLLPLVDTKKYEGPRRFEYKVAAYIFDTTVVNVSIDTTSIISRQGTPFFPVEPFTFIYESLRPAVHLIELPTEFPRLAVMWRTPSHIWTRERNILVLIKFVKPVFGFSRSNISIIGGKLQRQVVSGYLHVCIYALIKADQDIVSVNVPGSVSGDVAGNKNQPSNVLQVMDYSVPKRSTTFFGSTIGSFVVIVIAAGILKVSIASFHSIGEFSSPFPSLSQPESNLFRIACHLQVIALSGWLAVRLPVEYYELTRGLQWSIPYLSVPWERETAHTRLVMENSSLSAITHTPHLNSTLDPSILHGWRDFSRSMFWLAIIGGGLINLHALLLLFLKLKKKDYGVHTFSRFEIVMVNLALPAISKSSAGLIRGRTALGTAVGVLLLGVVCILLLALLLFLSMGISFAKLLQYKEVHQEGRGFHWYQKIVRVFLVSGKGGEWTSKNPQNSNYLTILEPLFKEFRGPPKSKLSQISGGSSQSQGADDKTEDAEAPFIQKLVGKLRIYYILLESVIQKLCGELRIYYLLLDSVKRVLLAIVGSVYVGNSSSKIPTIISLCISCFQLFFLVLGKPYVKINIQLFEIISVSSEACIFAISLVLPEEKLSDKDKPKLGVLMLILVLVGILPQIMNELYALYKQIKQLDVKKHFLTGLKKASSGLTNFAFRLKGVFTKQPPGLKDNIADSNSKPTSVADEDTATSTSTSYQFKSPNQD</sequence>
<feature type="signal peptide" evidence="3">
    <location>
        <begin position="1"/>
        <end position="25"/>
    </location>
</feature>
<evidence type="ECO:0000313" key="4">
    <source>
        <dbReference type="EnsemblPlants" id="QL10p009017:mrna"/>
    </source>
</evidence>
<feature type="compositionally biased region" description="Low complexity" evidence="1">
    <location>
        <begin position="764"/>
        <end position="775"/>
    </location>
</feature>